<dbReference type="AlphaFoldDB" id="A0AAU9IWP9"/>
<dbReference type="FunFam" id="1.10.510.10:FF:000571">
    <property type="entry name" value="Maternal embryonic leucine zipper kinase"/>
    <property type="match status" value="1"/>
</dbReference>
<comment type="subunit">
    <text evidence="1">Monomer.</text>
</comment>
<dbReference type="PROSITE" id="PS51285">
    <property type="entry name" value="AGC_KINASE_CTER"/>
    <property type="match status" value="1"/>
</dbReference>
<keyword evidence="2 8" id="KW-0723">Serine/threonine-protein kinase</keyword>
<evidence type="ECO:0000256" key="8">
    <source>
        <dbReference type="RuleBase" id="RU000304"/>
    </source>
</evidence>
<dbReference type="Gene3D" id="1.10.510.10">
    <property type="entry name" value="Transferase(Phosphotransferase) domain 1"/>
    <property type="match status" value="1"/>
</dbReference>
<dbReference type="GO" id="GO:0005524">
    <property type="term" value="F:ATP binding"/>
    <property type="evidence" value="ECO:0007669"/>
    <property type="project" value="UniProtKB-UniRule"/>
</dbReference>
<feature type="binding site" evidence="7">
    <location>
        <position position="53"/>
    </location>
    <ligand>
        <name>ATP</name>
        <dbReference type="ChEBI" id="CHEBI:30616"/>
    </ligand>
</feature>
<feature type="domain" description="Protein kinase" evidence="9">
    <location>
        <begin position="24"/>
        <end position="281"/>
    </location>
</feature>
<dbReference type="PROSITE" id="PS50011">
    <property type="entry name" value="PROTEIN_KINASE_DOM"/>
    <property type="match status" value="1"/>
</dbReference>
<evidence type="ECO:0000256" key="2">
    <source>
        <dbReference type="ARBA" id="ARBA00022527"/>
    </source>
</evidence>
<evidence type="ECO:0000313" key="11">
    <source>
        <dbReference type="EMBL" id="CAG9317940.1"/>
    </source>
</evidence>
<keyword evidence="4 7" id="KW-0547">Nucleotide-binding</keyword>
<evidence type="ECO:0000256" key="5">
    <source>
        <dbReference type="ARBA" id="ARBA00022777"/>
    </source>
</evidence>
<dbReference type="InterPro" id="IPR000719">
    <property type="entry name" value="Prot_kinase_dom"/>
</dbReference>
<evidence type="ECO:0000256" key="4">
    <source>
        <dbReference type="ARBA" id="ARBA00022741"/>
    </source>
</evidence>
<dbReference type="FunFam" id="3.30.200.20:FF:000042">
    <property type="entry name" value="Aurora kinase A"/>
    <property type="match status" value="1"/>
</dbReference>
<comment type="similarity">
    <text evidence="8">Belongs to the protein kinase superfamily.</text>
</comment>
<dbReference type="EMBL" id="CAJZBQ010000019">
    <property type="protein sequence ID" value="CAG9317940.1"/>
    <property type="molecule type" value="Genomic_DNA"/>
</dbReference>
<gene>
    <name evidence="11" type="ORF">BSTOLATCC_MIC20245</name>
</gene>
<keyword evidence="6 7" id="KW-0067">ATP-binding</keyword>
<keyword evidence="3" id="KW-0808">Transferase</keyword>
<dbReference type="Pfam" id="PF00069">
    <property type="entry name" value="Pkinase"/>
    <property type="match status" value="1"/>
</dbReference>
<evidence type="ECO:0000256" key="6">
    <source>
        <dbReference type="ARBA" id="ARBA00022840"/>
    </source>
</evidence>
<evidence type="ECO:0000259" key="10">
    <source>
        <dbReference type="PROSITE" id="PS51285"/>
    </source>
</evidence>
<name>A0AAU9IWP9_9CILI</name>
<evidence type="ECO:0000259" key="9">
    <source>
        <dbReference type="PROSITE" id="PS50011"/>
    </source>
</evidence>
<dbReference type="Gene3D" id="3.30.200.20">
    <property type="entry name" value="Phosphorylase Kinase, domain 1"/>
    <property type="match status" value="1"/>
</dbReference>
<dbReference type="InterPro" id="IPR000961">
    <property type="entry name" value="AGC-kinase_C"/>
</dbReference>
<dbReference type="PROSITE" id="PS00107">
    <property type="entry name" value="PROTEIN_KINASE_ATP"/>
    <property type="match status" value="1"/>
</dbReference>
<dbReference type="SUPFAM" id="SSF56112">
    <property type="entry name" value="Protein kinase-like (PK-like)"/>
    <property type="match status" value="1"/>
</dbReference>
<accession>A0AAU9IWP9</accession>
<dbReference type="PROSITE" id="PS00108">
    <property type="entry name" value="PROTEIN_KINASE_ST"/>
    <property type="match status" value="1"/>
</dbReference>
<dbReference type="Proteomes" id="UP001162131">
    <property type="component" value="Unassembled WGS sequence"/>
</dbReference>
<dbReference type="SMART" id="SM00220">
    <property type="entry name" value="S_TKc"/>
    <property type="match status" value="1"/>
</dbReference>
<dbReference type="PANTHER" id="PTHR24355:SF18">
    <property type="entry name" value="G PROTEIN-COUPLED RECEPTOR KINASE"/>
    <property type="match status" value="1"/>
</dbReference>
<dbReference type="InterPro" id="IPR011009">
    <property type="entry name" value="Kinase-like_dom_sf"/>
</dbReference>
<keyword evidence="5" id="KW-0418">Kinase</keyword>
<evidence type="ECO:0000256" key="7">
    <source>
        <dbReference type="PROSITE-ProRule" id="PRU10141"/>
    </source>
</evidence>
<organism evidence="11 12">
    <name type="scientific">Blepharisma stoltei</name>
    <dbReference type="NCBI Taxonomy" id="1481888"/>
    <lineage>
        <taxon>Eukaryota</taxon>
        <taxon>Sar</taxon>
        <taxon>Alveolata</taxon>
        <taxon>Ciliophora</taxon>
        <taxon>Postciliodesmatophora</taxon>
        <taxon>Heterotrichea</taxon>
        <taxon>Heterotrichida</taxon>
        <taxon>Blepharismidae</taxon>
        <taxon>Blepharisma</taxon>
    </lineage>
</organism>
<proteinExistence type="inferred from homology"/>
<dbReference type="GO" id="GO:0004674">
    <property type="term" value="F:protein serine/threonine kinase activity"/>
    <property type="evidence" value="ECO:0007669"/>
    <property type="project" value="UniProtKB-KW"/>
</dbReference>
<sequence length="368" mass="42210">MGNCCRSPHEEPNDGPLTVSRSQFQLNYVIGKGAFGKVWKALHTKSNTEFAVKVMSKAKILAKRSIDDVLNEEKILSTLHSPTIVSMHYAFSDSQFLYLVLDLMLGGDLRFYLAQKKAISEKVVKFWICCIIRSLEYIHGMNIIHRDLKPENLLFDSNGYLHLSDFGTAINILDQNANHIEGTIGYISPEMISYEQQTIATDYYSLGIILYELITGERPYEGANRREISLKMKEEIKLKESDLPKGWSSDILDLVNKLIQKNPRNRLGYHGANEVKKHPWFSDIDWVKLENGALKAPYIPKATSANFRKNLEISYNRDVNNESFIRCKTLLKDEITQSLFADYYYNEDIPNSTDDSRVEYDEPVSRKG</sequence>
<dbReference type="InterPro" id="IPR017441">
    <property type="entry name" value="Protein_kinase_ATP_BS"/>
</dbReference>
<dbReference type="InterPro" id="IPR008271">
    <property type="entry name" value="Ser/Thr_kinase_AS"/>
</dbReference>
<comment type="caution">
    <text evidence="11">The sequence shown here is derived from an EMBL/GenBank/DDBJ whole genome shotgun (WGS) entry which is preliminary data.</text>
</comment>
<evidence type="ECO:0000256" key="1">
    <source>
        <dbReference type="ARBA" id="ARBA00011245"/>
    </source>
</evidence>
<reference evidence="11" key="1">
    <citation type="submission" date="2021-09" db="EMBL/GenBank/DDBJ databases">
        <authorList>
            <consortium name="AG Swart"/>
            <person name="Singh M."/>
            <person name="Singh A."/>
            <person name="Seah K."/>
            <person name="Emmerich C."/>
        </authorList>
    </citation>
    <scope>NUCLEOTIDE SEQUENCE</scope>
    <source>
        <strain evidence="11">ATCC30299</strain>
    </source>
</reference>
<evidence type="ECO:0000313" key="12">
    <source>
        <dbReference type="Proteomes" id="UP001162131"/>
    </source>
</evidence>
<evidence type="ECO:0000256" key="3">
    <source>
        <dbReference type="ARBA" id="ARBA00022679"/>
    </source>
</evidence>
<dbReference type="PANTHER" id="PTHR24355">
    <property type="entry name" value="G PROTEIN-COUPLED RECEPTOR KINASE/RIBOSOMAL PROTEIN S6 KINASE"/>
    <property type="match status" value="1"/>
</dbReference>
<keyword evidence="12" id="KW-1185">Reference proteome</keyword>
<protein>
    <submittedName>
        <fullName evidence="11">Uncharacterized protein</fullName>
    </submittedName>
</protein>
<feature type="domain" description="AGC-kinase C-terminal" evidence="10">
    <location>
        <begin position="282"/>
        <end position="355"/>
    </location>
</feature>